<dbReference type="InterPro" id="IPR013103">
    <property type="entry name" value="RVT_2"/>
</dbReference>
<keyword evidence="3" id="KW-1185">Reference proteome</keyword>
<sequence length="499" mass="56627">MQEKIDALYKNKTWTLVSRTANMNVVGSKWVFKTKLKSDGTIDRHKARLVAKGYSQLEGIDFEETFSPVVKATTIRVVLSVAVSLHWSIRQLDVKNVFLYEYLQEEVYMSQPLGFIDSKYPKHVCLLKKSLYGLKQSPRAWYTRFADFISSTGFTHSRSDNSLFIYRRGSSLAYILLYVDDIILTASSDALLQSIMAMLSSEFAMKDLGPLSYFLGIVVKHYSDGLFLSQRKYAAEIIERAGMSSCKSTSISVDAKPKNSVTAGAPYEDPTRYRSLAGALQYLTFTRPDITYVVQQVCLFMHDPRVEHMNAIKRIIRYIQGTLDYGLHLYPSSISTLVSYIDADWGDCPDTRRSTSGYCVFLGDNLISWSAKRQAMLSRSSAEVEYRGVANVVAEICWLRNLLLELQCPLHKASIVYCDNISAICMSHNPVQHQRTKHIEMDIHFVREKVALGEVKILHVPSSYQYADIFTKGLPRQLFTDFRSSLSVRPPPAPSEGEY</sequence>
<dbReference type="CDD" id="cd09272">
    <property type="entry name" value="RNase_HI_RT_Ty1"/>
    <property type="match status" value="1"/>
</dbReference>
<comment type="caution">
    <text evidence="2">The sequence shown here is derived from an EMBL/GenBank/DDBJ whole genome shotgun (WGS) entry which is preliminary data.</text>
</comment>
<dbReference type="InterPro" id="IPR043502">
    <property type="entry name" value="DNA/RNA_pol_sf"/>
</dbReference>
<proteinExistence type="predicted"/>
<dbReference type="Proteomes" id="UP001291623">
    <property type="component" value="Unassembled WGS sequence"/>
</dbReference>
<protein>
    <recommendedName>
        <fullName evidence="1">Reverse transcriptase Ty1/copia-type domain-containing protein</fullName>
    </recommendedName>
</protein>
<dbReference type="EMBL" id="JAVYJV010000011">
    <property type="protein sequence ID" value="KAK4359715.1"/>
    <property type="molecule type" value="Genomic_DNA"/>
</dbReference>
<dbReference type="PANTHER" id="PTHR11439">
    <property type="entry name" value="GAG-POL-RELATED RETROTRANSPOSON"/>
    <property type="match status" value="1"/>
</dbReference>
<dbReference type="PANTHER" id="PTHR11439:SF524">
    <property type="entry name" value="RNA-DIRECTED DNA POLYMERASE, PROTEIN KINASE RLK-PELLE-DLSV FAMILY"/>
    <property type="match status" value="1"/>
</dbReference>
<accession>A0AAE1RXZ4</accession>
<organism evidence="2 3">
    <name type="scientific">Anisodus tanguticus</name>
    <dbReference type="NCBI Taxonomy" id="243964"/>
    <lineage>
        <taxon>Eukaryota</taxon>
        <taxon>Viridiplantae</taxon>
        <taxon>Streptophyta</taxon>
        <taxon>Embryophyta</taxon>
        <taxon>Tracheophyta</taxon>
        <taxon>Spermatophyta</taxon>
        <taxon>Magnoliopsida</taxon>
        <taxon>eudicotyledons</taxon>
        <taxon>Gunneridae</taxon>
        <taxon>Pentapetalae</taxon>
        <taxon>asterids</taxon>
        <taxon>lamiids</taxon>
        <taxon>Solanales</taxon>
        <taxon>Solanaceae</taxon>
        <taxon>Solanoideae</taxon>
        <taxon>Hyoscyameae</taxon>
        <taxon>Anisodus</taxon>
    </lineage>
</organism>
<dbReference type="Pfam" id="PF07727">
    <property type="entry name" value="RVT_2"/>
    <property type="match status" value="1"/>
</dbReference>
<name>A0AAE1RXZ4_9SOLA</name>
<evidence type="ECO:0000313" key="2">
    <source>
        <dbReference type="EMBL" id="KAK4359715.1"/>
    </source>
</evidence>
<evidence type="ECO:0000313" key="3">
    <source>
        <dbReference type="Proteomes" id="UP001291623"/>
    </source>
</evidence>
<gene>
    <name evidence="2" type="ORF">RND71_021944</name>
</gene>
<evidence type="ECO:0000259" key="1">
    <source>
        <dbReference type="Pfam" id="PF07727"/>
    </source>
</evidence>
<reference evidence="2" key="1">
    <citation type="submission" date="2023-12" db="EMBL/GenBank/DDBJ databases">
        <title>Genome assembly of Anisodus tanguticus.</title>
        <authorList>
            <person name="Wang Y.-J."/>
        </authorList>
    </citation>
    <scope>NUCLEOTIDE SEQUENCE</scope>
    <source>
        <strain evidence="2">KB-2021</strain>
        <tissue evidence="2">Leaf</tissue>
    </source>
</reference>
<dbReference type="AlphaFoldDB" id="A0AAE1RXZ4"/>
<feature type="domain" description="Reverse transcriptase Ty1/copia-type" evidence="1">
    <location>
        <begin position="11"/>
        <end position="252"/>
    </location>
</feature>
<dbReference type="SUPFAM" id="SSF56672">
    <property type="entry name" value="DNA/RNA polymerases"/>
    <property type="match status" value="1"/>
</dbReference>